<gene>
    <name evidence="2" type="ORF">DBRI1063_LOCUS18976</name>
</gene>
<protein>
    <submittedName>
        <fullName evidence="2">Uncharacterized protein</fullName>
    </submittedName>
</protein>
<accession>A0A6U3SV84</accession>
<dbReference type="SUPFAM" id="SSF118359">
    <property type="entry name" value="Expressed protein At2g23090/F21P24.15"/>
    <property type="match status" value="1"/>
</dbReference>
<reference evidence="2" key="1">
    <citation type="submission" date="2021-01" db="EMBL/GenBank/DDBJ databases">
        <authorList>
            <person name="Corre E."/>
            <person name="Pelletier E."/>
            <person name="Niang G."/>
            <person name="Scheremetjew M."/>
            <person name="Finn R."/>
            <person name="Kale V."/>
            <person name="Holt S."/>
            <person name="Cochrane G."/>
            <person name="Meng A."/>
            <person name="Brown T."/>
            <person name="Cohen L."/>
        </authorList>
    </citation>
    <scope>NUCLEOTIDE SEQUENCE</scope>
    <source>
        <strain evidence="2">Pop2</strain>
    </source>
</reference>
<dbReference type="Gene3D" id="4.10.1050.10">
    <property type="entry name" value="At2g23090-like"/>
    <property type="match status" value="1"/>
</dbReference>
<proteinExistence type="predicted"/>
<feature type="region of interest" description="Disordered" evidence="1">
    <location>
        <begin position="87"/>
        <end position="133"/>
    </location>
</feature>
<feature type="compositionally biased region" description="Gly residues" evidence="1">
    <location>
        <begin position="90"/>
        <end position="102"/>
    </location>
</feature>
<feature type="region of interest" description="Disordered" evidence="1">
    <location>
        <begin position="1"/>
        <end position="33"/>
    </location>
</feature>
<name>A0A6U3SV84_9STRA</name>
<dbReference type="InterPro" id="IPR026939">
    <property type="entry name" value="ZNF706/At2g23090_sf"/>
</dbReference>
<dbReference type="AlphaFoldDB" id="A0A6U3SV84"/>
<dbReference type="EMBL" id="HBGN01029420">
    <property type="protein sequence ID" value="CAD9345671.1"/>
    <property type="molecule type" value="Transcribed_RNA"/>
</dbReference>
<sequence length="133" mass="13760">MPESNAAAKKRQFKANRAAGIGDETGRIVQQKDPPKMMNCSVCQHEMKITKTNTELKMHSESKHGSTLDACFPGAAAIAAELAAAVSRKGAGGKGSSGGAGGMTKKQQKAKVANDMDDLLSAGLSSGKKKGKK</sequence>
<organism evidence="2">
    <name type="scientific">Ditylum brightwellii</name>
    <dbReference type="NCBI Taxonomy" id="49249"/>
    <lineage>
        <taxon>Eukaryota</taxon>
        <taxon>Sar</taxon>
        <taxon>Stramenopiles</taxon>
        <taxon>Ochrophyta</taxon>
        <taxon>Bacillariophyta</taxon>
        <taxon>Mediophyceae</taxon>
        <taxon>Lithodesmiophycidae</taxon>
        <taxon>Lithodesmiales</taxon>
        <taxon>Lithodesmiaceae</taxon>
        <taxon>Ditylum</taxon>
    </lineage>
</organism>
<evidence type="ECO:0000256" key="1">
    <source>
        <dbReference type="SAM" id="MobiDB-lite"/>
    </source>
</evidence>
<evidence type="ECO:0000313" key="2">
    <source>
        <dbReference type="EMBL" id="CAD9345671.1"/>
    </source>
</evidence>